<gene>
    <name evidence="4" type="ORF">HXX76_002885</name>
</gene>
<comment type="similarity">
    <text evidence="1">Belongs to the fatty acyl-CoA reductase family.</text>
</comment>
<feature type="domain" description="Thioester reductase (TE)" evidence="3">
    <location>
        <begin position="103"/>
        <end position="389"/>
    </location>
</feature>
<protein>
    <recommendedName>
        <fullName evidence="1">Fatty acyl-CoA reductase</fullName>
        <ecNumber evidence="1">1.2.1.84</ecNumber>
    </recommendedName>
</protein>
<dbReference type="EMBL" id="JAEHOC010000004">
    <property type="protein sequence ID" value="KAG2442806.1"/>
    <property type="molecule type" value="Genomic_DNA"/>
</dbReference>
<feature type="compositionally biased region" description="Low complexity" evidence="2">
    <location>
        <begin position="840"/>
        <end position="854"/>
    </location>
</feature>
<dbReference type="AlphaFoldDB" id="A0A835TPE0"/>
<dbReference type="Pfam" id="PF07993">
    <property type="entry name" value="NAD_binding_4"/>
    <property type="match status" value="1"/>
</dbReference>
<organism evidence="4 5">
    <name type="scientific">Chlamydomonas incerta</name>
    <dbReference type="NCBI Taxonomy" id="51695"/>
    <lineage>
        <taxon>Eukaryota</taxon>
        <taxon>Viridiplantae</taxon>
        <taxon>Chlorophyta</taxon>
        <taxon>core chlorophytes</taxon>
        <taxon>Chlorophyceae</taxon>
        <taxon>CS clade</taxon>
        <taxon>Chlamydomonadales</taxon>
        <taxon>Chlamydomonadaceae</taxon>
        <taxon>Chlamydomonas</taxon>
    </lineage>
</organism>
<comment type="function">
    <text evidence="1">Catalyzes the reduction of fatty acyl-CoA to fatty alcohols.</text>
</comment>
<sequence>MSSWLSIPPSAGGGAPELQQQPAPGSGGGAVAGQPQATTPAAEGALPQRTPSSSASSAAAEPAARTPSSDPRVGGNGATAPDAGSSKPQLSLIESLRGRAVFITGATGYLGGVVLEQLLRVAGGSVGPIYVLARSKGRLGAAERVGRVLGSGLFTAVREQHAEALRKVVAVAGDLSESGCGISEAALAELAAEPSLLVIHSAARIALEDPIQTTLLNNYEGTRRLLGLVAGRLSANCAGFVHVSTSFVGMNQPHNSVVPERLCPLMFGDQRVDHVRLARELLGTDKAMADMRAEMLCRNWGLPNTYLLGKHLSESLVEQYHSERLIPAGCAIVRPSLVSALAGAPWPGYVGNLAGPSGYMTAFALGFFNDGSAAWHAWHLLDSVPGDVAGAVILGAAAALAAGIHSREQLHVLAARAAAASSRAPSPAGGAAAVVAATAAMSEHPGGSFLEGGNESFQLRYDVRGGGGFGGALRTLTNVAAAPAAPDAAAGSEGGAAFPGGPAAEDVGDHWNRRALQAQAALDAAAAGEEGRREAPAARRAAGELLVFHAATSTVNPCLHWEAYEMARRFFTVHKPKYRLGGYVKADAKYTPVPWRVTLAKRITKAKVTAAAGLLGCFGQQRAARKLRVGFTAWDYANDVKHDKTLFFSVRNVLALERCVPPEERAALPLVWRGSWEAYANTYMAGVCKLFMGLPVPPSTPQLPHAFVYRPFVHLRPDQLPRVAGEAAAGASGAAGGAAAAVPAAAAAVPAAAGAAAAAPLSVEQPRAAAAGGGADAANGGGAQAAAPSSPGGGGGKKGGGGGRLAELPRPWTIGKVLGGGHKHGKQEAAGKGAGEEQHGQQQGPALVKAAGAVAPPPAGPAQALPAQVV</sequence>
<accession>A0A835TPE0</accession>
<dbReference type="SUPFAM" id="SSF51735">
    <property type="entry name" value="NAD(P)-binding Rossmann-fold domains"/>
    <property type="match status" value="1"/>
</dbReference>
<dbReference type="PANTHER" id="PTHR11011">
    <property type="entry name" value="MALE STERILITY PROTEIN 2-RELATED"/>
    <property type="match status" value="1"/>
</dbReference>
<dbReference type="GO" id="GO:0102965">
    <property type="term" value="F:alcohol-forming long-chain fatty acyl-CoA reductase activity"/>
    <property type="evidence" value="ECO:0007669"/>
    <property type="project" value="UniProtKB-EC"/>
</dbReference>
<dbReference type="PANTHER" id="PTHR11011:SF45">
    <property type="entry name" value="FATTY ACYL-COA REDUCTASE CG8306-RELATED"/>
    <property type="match status" value="1"/>
</dbReference>
<keyword evidence="1" id="KW-0443">Lipid metabolism</keyword>
<dbReference type="OrthoDB" id="1679203at2759"/>
<proteinExistence type="inferred from homology"/>
<keyword evidence="1" id="KW-0560">Oxidoreductase</keyword>
<comment type="catalytic activity">
    <reaction evidence="1">
        <text>a long-chain fatty acyl-CoA + 2 NADPH + 2 H(+) = a long-chain primary fatty alcohol + 2 NADP(+) + CoA</text>
        <dbReference type="Rhea" id="RHEA:52716"/>
        <dbReference type="ChEBI" id="CHEBI:15378"/>
        <dbReference type="ChEBI" id="CHEBI:57287"/>
        <dbReference type="ChEBI" id="CHEBI:57783"/>
        <dbReference type="ChEBI" id="CHEBI:58349"/>
        <dbReference type="ChEBI" id="CHEBI:77396"/>
        <dbReference type="ChEBI" id="CHEBI:83139"/>
        <dbReference type="EC" id="1.2.1.84"/>
    </reaction>
</comment>
<feature type="compositionally biased region" description="Low complexity" evidence="2">
    <location>
        <begin position="861"/>
        <end position="870"/>
    </location>
</feature>
<name>A0A835TPE0_CHLIN</name>
<keyword evidence="1" id="KW-0521">NADP</keyword>
<evidence type="ECO:0000259" key="3">
    <source>
        <dbReference type="Pfam" id="PF07993"/>
    </source>
</evidence>
<feature type="region of interest" description="Disordered" evidence="2">
    <location>
        <begin position="771"/>
        <end position="870"/>
    </location>
</feature>
<feature type="compositionally biased region" description="Gly residues" evidence="2">
    <location>
        <begin position="771"/>
        <end position="783"/>
    </location>
</feature>
<dbReference type="GO" id="GO:0035336">
    <property type="term" value="P:long-chain fatty-acyl-CoA metabolic process"/>
    <property type="evidence" value="ECO:0007669"/>
    <property type="project" value="TreeGrafter"/>
</dbReference>
<feature type="compositionally biased region" description="Gly residues" evidence="2">
    <location>
        <begin position="791"/>
        <end position="804"/>
    </location>
</feature>
<dbReference type="InterPro" id="IPR036291">
    <property type="entry name" value="NAD(P)-bd_dom_sf"/>
</dbReference>
<feature type="region of interest" description="Disordered" evidence="2">
    <location>
        <begin position="1"/>
        <end position="88"/>
    </location>
</feature>
<evidence type="ECO:0000313" key="4">
    <source>
        <dbReference type="EMBL" id="KAG2442806.1"/>
    </source>
</evidence>
<feature type="compositionally biased region" description="Basic and acidic residues" evidence="2">
    <location>
        <begin position="826"/>
        <end position="839"/>
    </location>
</feature>
<keyword evidence="1" id="KW-0444">Lipid biosynthesis</keyword>
<evidence type="ECO:0000256" key="2">
    <source>
        <dbReference type="SAM" id="MobiDB-lite"/>
    </source>
</evidence>
<keyword evidence="5" id="KW-1185">Reference proteome</keyword>
<dbReference type="Gene3D" id="3.40.50.720">
    <property type="entry name" value="NAD(P)-binding Rossmann-like Domain"/>
    <property type="match status" value="1"/>
</dbReference>
<dbReference type="InterPro" id="IPR026055">
    <property type="entry name" value="FAR"/>
</dbReference>
<dbReference type="InterPro" id="IPR013120">
    <property type="entry name" value="FAR_NAD-bd"/>
</dbReference>
<reference evidence="4" key="1">
    <citation type="journal article" date="2020" name="bioRxiv">
        <title>Comparative genomics of Chlamydomonas.</title>
        <authorList>
            <person name="Craig R.J."/>
            <person name="Hasan A.R."/>
            <person name="Ness R.W."/>
            <person name="Keightley P.D."/>
        </authorList>
    </citation>
    <scope>NUCLEOTIDE SEQUENCE</scope>
    <source>
        <strain evidence="4">SAG 7.73</strain>
    </source>
</reference>
<dbReference type="Proteomes" id="UP000650467">
    <property type="component" value="Unassembled WGS sequence"/>
</dbReference>
<evidence type="ECO:0000256" key="1">
    <source>
        <dbReference type="RuleBase" id="RU363097"/>
    </source>
</evidence>
<dbReference type="EC" id="1.2.1.84" evidence="1"/>
<feature type="compositionally biased region" description="Low complexity" evidence="2">
    <location>
        <begin position="49"/>
        <end position="69"/>
    </location>
</feature>
<dbReference type="GO" id="GO:0080019">
    <property type="term" value="F:alcohol-forming very long-chain fatty acyl-CoA reductase activity"/>
    <property type="evidence" value="ECO:0007669"/>
    <property type="project" value="InterPro"/>
</dbReference>
<comment type="caution">
    <text evidence="4">The sequence shown here is derived from an EMBL/GenBank/DDBJ whole genome shotgun (WGS) entry which is preliminary data.</text>
</comment>
<evidence type="ECO:0000313" key="5">
    <source>
        <dbReference type="Proteomes" id="UP000650467"/>
    </source>
</evidence>